<keyword evidence="2" id="KW-1185">Reference proteome</keyword>
<comment type="caution">
    <text evidence="1">The sequence shown here is derived from an EMBL/GenBank/DDBJ whole genome shotgun (WGS) entry which is preliminary data.</text>
</comment>
<name>A0ABN7P4L0_TIMPD</name>
<proteinExistence type="predicted"/>
<dbReference type="Proteomes" id="UP001153148">
    <property type="component" value="Unassembled WGS sequence"/>
</dbReference>
<evidence type="ECO:0000313" key="1">
    <source>
        <dbReference type="EMBL" id="CAG2061675.1"/>
    </source>
</evidence>
<protein>
    <submittedName>
        <fullName evidence="1">Uncharacterized protein</fullName>
    </submittedName>
</protein>
<evidence type="ECO:0000313" key="2">
    <source>
        <dbReference type="Proteomes" id="UP001153148"/>
    </source>
</evidence>
<feature type="non-terminal residue" evidence="1">
    <location>
        <position position="142"/>
    </location>
</feature>
<dbReference type="EMBL" id="CAJPIN010016851">
    <property type="protein sequence ID" value="CAG2061675.1"/>
    <property type="molecule type" value="Genomic_DNA"/>
</dbReference>
<sequence>MLGFLVGQHSYNKGGSRAQGPLSDCGGDEGGRVRSEVRKFPLSFSFPSRSTTEDCACALDSCNAALCCSDISLTVSFTSIAIRCSCTVASRVLSIKIERESGIPFKKKNPSRLYNRPEFEPQRYWQAIQDETNILVSAATGA</sequence>
<reference evidence="1" key="1">
    <citation type="submission" date="2021-03" db="EMBL/GenBank/DDBJ databases">
        <authorList>
            <person name="Tran Van P."/>
        </authorList>
    </citation>
    <scope>NUCLEOTIDE SEQUENCE</scope>
</reference>
<organism evidence="1 2">
    <name type="scientific">Timema podura</name>
    <name type="common">Walking stick</name>
    <dbReference type="NCBI Taxonomy" id="61482"/>
    <lineage>
        <taxon>Eukaryota</taxon>
        <taxon>Metazoa</taxon>
        <taxon>Ecdysozoa</taxon>
        <taxon>Arthropoda</taxon>
        <taxon>Hexapoda</taxon>
        <taxon>Insecta</taxon>
        <taxon>Pterygota</taxon>
        <taxon>Neoptera</taxon>
        <taxon>Polyneoptera</taxon>
        <taxon>Phasmatodea</taxon>
        <taxon>Timematodea</taxon>
        <taxon>Timematoidea</taxon>
        <taxon>Timematidae</taxon>
        <taxon>Timema</taxon>
    </lineage>
</organism>
<gene>
    <name evidence="1" type="ORF">TPAB3V08_LOCUS8629</name>
</gene>
<accession>A0ABN7P4L0</accession>